<dbReference type="AlphaFoldDB" id="A0A9P4V457"/>
<accession>A0A9P4V457</accession>
<protein>
    <recommendedName>
        <fullName evidence="4">HMG box domain-containing protein</fullName>
    </recommendedName>
</protein>
<evidence type="ECO:0000256" key="1">
    <source>
        <dbReference type="SAM" id="MobiDB-lite"/>
    </source>
</evidence>
<keyword evidence="3" id="KW-1185">Reference proteome</keyword>
<evidence type="ECO:0008006" key="4">
    <source>
        <dbReference type="Google" id="ProtNLM"/>
    </source>
</evidence>
<evidence type="ECO:0000313" key="3">
    <source>
        <dbReference type="Proteomes" id="UP000799444"/>
    </source>
</evidence>
<dbReference type="Proteomes" id="UP000799444">
    <property type="component" value="Unassembled WGS sequence"/>
</dbReference>
<feature type="compositionally biased region" description="Basic and acidic residues" evidence="1">
    <location>
        <begin position="54"/>
        <end position="68"/>
    </location>
</feature>
<dbReference type="InterPro" id="IPR036910">
    <property type="entry name" value="HMG_box_dom_sf"/>
</dbReference>
<feature type="compositionally biased region" description="Low complexity" evidence="1">
    <location>
        <begin position="1"/>
        <end position="20"/>
    </location>
</feature>
<name>A0A9P4V457_9PLEO</name>
<dbReference type="EMBL" id="ML996140">
    <property type="protein sequence ID" value="KAF2735030.1"/>
    <property type="molecule type" value="Genomic_DNA"/>
</dbReference>
<dbReference type="SUPFAM" id="SSF47095">
    <property type="entry name" value="HMG-box"/>
    <property type="match status" value="1"/>
</dbReference>
<reference evidence="2" key="1">
    <citation type="journal article" date="2020" name="Stud. Mycol.">
        <title>101 Dothideomycetes genomes: a test case for predicting lifestyles and emergence of pathogens.</title>
        <authorList>
            <person name="Haridas S."/>
            <person name="Albert R."/>
            <person name="Binder M."/>
            <person name="Bloem J."/>
            <person name="Labutti K."/>
            <person name="Salamov A."/>
            <person name="Andreopoulos B."/>
            <person name="Baker S."/>
            <person name="Barry K."/>
            <person name="Bills G."/>
            <person name="Bluhm B."/>
            <person name="Cannon C."/>
            <person name="Castanera R."/>
            <person name="Culley D."/>
            <person name="Daum C."/>
            <person name="Ezra D."/>
            <person name="Gonzalez J."/>
            <person name="Henrissat B."/>
            <person name="Kuo A."/>
            <person name="Liang C."/>
            <person name="Lipzen A."/>
            <person name="Lutzoni F."/>
            <person name="Magnuson J."/>
            <person name="Mondo S."/>
            <person name="Nolan M."/>
            <person name="Ohm R."/>
            <person name="Pangilinan J."/>
            <person name="Park H.-J."/>
            <person name="Ramirez L."/>
            <person name="Alfaro M."/>
            <person name="Sun H."/>
            <person name="Tritt A."/>
            <person name="Yoshinaga Y."/>
            <person name="Zwiers L.-H."/>
            <person name="Turgeon B."/>
            <person name="Goodwin S."/>
            <person name="Spatafora J."/>
            <person name="Crous P."/>
            <person name="Grigoriev I."/>
        </authorList>
    </citation>
    <scope>NUCLEOTIDE SEQUENCE</scope>
    <source>
        <strain evidence="2">CBS 125425</strain>
    </source>
</reference>
<gene>
    <name evidence="2" type="ORF">EJ04DRAFT_512029</name>
</gene>
<feature type="compositionally biased region" description="Polar residues" evidence="1">
    <location>
        <begin position="73"/>
        <end position="82"/>
    </location>
</feature>
<organism evidence="2 3">
    <name type="scientific">Polyplosphaeria fusca</name>
    <dbReference type="NCBI Taxonomy" id="682080"/>
    <lineage>
        <taxon>Eukaryota</taxon>
        <taxon>Fungi</taxon>
        <taxon>Dikarya</taxon>
        <taxon>Ascomycota</taxon>
        <taxon>Pezizomycotina</taxon>
        <taxon>Dothideomycetes</taxon>
        <taxon>Pleosporomycetidae</taxon>
        <taxon>Pleosporales</taxon>
        <taxon>Tetraplosphaeriaceae</taxon>
        <taxon>Polyplosphaeria</taxon>
    </lineage>
</organism>
<dbReference type="OrthoDB" id="3940486at2759"/>
<comment type="caution">
    <text evidence="2">The sequence shown here is derived from an EMBL/GenBank/DDBJ whole genome shotgun (WGS) entry which is preliminary data.</text>
</comment>
<evidence type="ECO:0000313" key="2">
    <source>
        <dbReference type="EMBL" id="KAF2735030.1"/>
    </source>
</evidence>
<proteinExistence type="predicted"/>
<feature type="region of interest" description="Disordered" evidence="1">
    <location>
        <begin position="54"/>
        <end position="82"/>
    </location>
</feature>
<feature type="region of interest" description="Disordered" evidence="1">
    <location>
        <begin position="1"/>
        <end position="38"/>
    </location>
</feature>
<sequence>MAPTTTKAATPKAKATTTGGVRKGGPGRGAGKRANAKNAMIKMQQFFKKHRSEYKDMAFKDQQKELGKKWKTSSENPKNSAA</sequence>